<dbReference type="PRINTS" id="PR00370">
    <property type="entry name" value="FMOXYGENASE"/>
</dbReference>
<dbReference type="GO" id="GO:0050660">
    <property type="term" value="F:flavin adenine dinucleotide binding"/>
    <property type="evidence" value="ECO:0007669"/>
    <property type="project" value="InterPro"/>
</dbReference>
<dbReference type="GeneID" id="19300199"/>
<keyword evidence="2" id="KW-0285">Flavoprotein</keyword>
<dbReference type="InterPro" id="IPR050346">
    <property type="entry name" value="FMO-like"/>
</dbReference>
<dbReference type="OMA" id="RLNAPRD"/>
<accession>S7Q435</accession>
<dbReference type="PANTHER" id="PTHR23023">
    <property type="entry name" value="DIMETHYLANILINE MONOOXYGENASE"/>
    <property type="match status" value="1"/>
</dbReference>
<evidence type="ECO:0000256" key="1">
    <source>
        <dbReference type="ARBA" id="ARBA00009183"/>
    </source>
</evidence>
<evidence type="ECO:0000256" key="4">
    <source>
        <dbReference type="ARBA" id="ARBA00022857"/>
    </source>
</evidence>
<evidence type="ECO:0000313" key="6">
    <source>
        <dbReference type="EMBL" id="EPQ54781.1"/>
    </source>
</evidence>
<comment type="similarity">
    <text evidence="1">Belongs to the FMO family.</text>
</comment>
<evidence type="ECO:0000256" key="2">
    <source>
        <dbReference type="ARBA" id="ARBA00022630"/>
    </source>
</evidence>
<dbReference type="AlphaFoldDB" id="S7Q435"/>
<dbReference type="OrthoDB" id="66881at2759"/>
<dbReference type="EMBL" id="KB469303">
    <property type="protein sequence ID" value="EPQ54781.1"/>
    <property type="molecule type" value="Genomic_DNA"/>
</dbReference>
<keyword evidence="7" id="KW-1185">Reference proteome</keyword>
<gene>
    <name evidence="6" type="ORF">GLOTRDRAFT_116556</name>
</gene>
<dbReference type="RefSeq" id="XP_007867031.1">
    <property type="nucleotide sequence ID" value="XM_007868840.1"/>
</dbReference>
<organism evidence="6 7">
    <name type="scientific">Gloeophyllum trabeum (strain ATCC 11539 / FP-39264 / Madison 617)</name>
    <name type="common">Brown rot fungus</name>
    <dbReference type="NCBI Taxonomy" id="670483"/>
    <lineage>
        <taxon>Eukaryota</taxon>
        <taxon>Fungi</taxon>
        <taxon>Dikarya</taxon>
        <taxon>Basidiomycota</taxon>
        <taxon>Agaricomycotina</taxon>
        <taxon>Agaricomycetes</taxon>
        <taxon>Gloeophyllales</taxon>
        <taxon>Gloeophyllaceae</taxon>
        <taxon>Gloeophyllum</taxon>
    </lineage>
</organism>
<keyword evidence="5" id="KW-0560">Oxidoreductase</keyword>
<dbReference type="KEGG" id="gtr:GLOTRDRAFT_116556"/>
<dbReference type="Gene3D" id="3.50.50.60">
    <property type="entry name" value="FAD/NAD(P)-binding domain"/>
    <property type="match status" value="3"/>
</dbReference>
<dbReference type="GO" id="GO:0004499">
    <property type="term" value="F:N,N-dimethylaniline monooxygenase activity"/>
    <property type="evidence" value="ECO:0007669"/>
    <property type="project" value="InterPro"/>
</dbReference>
<evidence type="ECO:0000256" key="5">
    <source>
        <dbReference type="ARBA" id="ARBA00023002"/>
    </source>
</evidence>
<keyword evidence="4" id="KW-0521">NADP</keyword>
<dbReference type="InterPro" id="IPR000960">
    <property type="entry name" value="Flavin_mOase"/>
</dbReference>
<evidence type="ECO:0000256" key="3">
    <source>
        <dbReference type="ARBA" id="ARBA00022827"/>
    </source>
</evidence>
<evidence type="ECO:0000313" key="7">
    <source>
        <dbReference type="Proteomes" id="UP000030669"/>
    </source>
</evidence>
<dbReference type="Proteomes" id="UP000030669">
    <property type="component" value="Unassembled WGS sequence"/>
</dbReference>
<reference evidence="6 7" key="1">
    <citation type="journal article" date="2012" name="Science">
        <title>The Paleozoic origin of enzymatic lignin decomposition reconstructed from 31 fungal genomes.</title>
        <authorList>
            <person name="Floudas D."/>
            <person name="Binder M."/>
            <person name="Riley R."/>
            <person name="Barry K."/>
            <person name="Blanchette R.A."/>
            <person name="Henrissat B."/>
            <person name="Martinez A.T."/>
            <person name="Otillar R."/>
            <person name="Spatafora J.W."/>
            <person name="Yadav J.S."/>
            <person name="Aerts A."/>
            <person name="Benoit I."/>
            <person name="Boyd A."/>
            <person name="Carlson A."/>
            <person name="Copeland A."/>
            <person name="Coutinho P.M."/>
            <person name="de Vries R.P."/>
            <person name="Ferreira P."/>
            <person name="Findley K."/>
            <person name="Foster B."/>
            <person name="Gaskell J."/>
            <person name="Glotzer D."/>
            <person name="Gorecki P."/>
            <person name="Heitman J."/>
            <person name="Hesse C."/>
            <person name="Hori C."/>
            <person name="Igarashi K."/>
            <person name="Jurgens J.A."/>
            <person name="Kallen N."/>
            <person name="Kersten P."/>
            <person name="Kohler A."/>
            <person name="Kuees U."/>
            <person name="Kumar T.K.A."/>
            <person name="Kuo A."/>
            <person name="LaButti K."/>
            <person name="Larrondo L.F."/>
            <person name="Lindquist E."/>
            <person name="Ling A."/>
            <person name="Lombard V."/>
            <person name="Lucas S."/>
            <person name="Lundell T."/>
            <person name="Martin R."/>
            <person name="McLaughlin D.J."/>
            <person name="Morgenstern I."/>
            <person name="Morin E."/>
            <person name="Murat C."/>
            <person name="Nagy L.G."/>
            <person name="Nolan M."/>
            <person name="Ohm R.A."/>
            <person name="Patyshakuliyeva A."/>
            <person name="Rokas A."/>
            <person name="Ruiz-Duenas F.J."/>
            <person name="Sabat G."/>
            <person name="Salamov A."/>
            <person name="Samejima M."/>
            <person name="Schmutz J."/>
            <person name="Slot J.C."/>
            <person name="St John F."/>
            <person name="Stenlid J."/>
            <person name="Sun H."/>
            <person name="Sun S."/>
            <person name="Syed K."/>
            <person name="Tsang A."/>
            <person name="Wiebenga A."/>
            <person name="Young D."/>
            <person name="Pisabarro A."/>
            <person name="Eastwood D.C."/>
            <person name="Martin F."/>
            <person name="Cullen D."/>
            <person name="Grigoriev I.V."/>
            <person name="Hibbett D.S."/>
        </authorList>
    </citation>
    <scope>NUCLEOTIDE SEQUENCE [LARGE SCALE GENOMIC DNA]</scope>
    <source>
        <strain evidence="6 7">ATCC 11539</strain>
    </source>
</reference>
<proteinExistence type="inferred from homology"/>
<dbReference type="eggNOG" id="KOG1399">
    <property type="taxonomic scope" value="Eukaryota"/>
</dbReference>
<sequence>MGTISRLSSIAIVGAGTGGIGALRALLELPEDIRTGWKIDVFEQTASVGGIWVPQPNPPSPPELPTTPLYPALRTNTPHPTMTYPHFPFPPMTNLFPHHDALQQYHDDYVEHFNMRPFIHFNTSVVNATYDQALHWDITVQRADGDTSHGHYDQLVVANGHNRYPYSPHWDGEDEWLRQGDGQRQILHSLWYREPEKYAGRFVIVVGDGASGRDMAQQTVPLAGKVYHSYDNDTIKPIKLPPVPGTIVKPRISHFTENAIVFIDNTTLETPLNTTILLATGYSLLVPWLTQLTVSPPDGVDDTTLNLTTNKRYIRPLYRHCLSLDPSIPPNALSFVGLPLWIANAPSDYAQGQLVAHTIADPHWLPSREELLADLEEQESGLQKQGIDPYRYGHAFTGEGASEAYMNGLIDLLRNKSSIPLPDFLADKSKPYLEPWRRRNREQTWLTRRGWLRAEQLGIQDSFIKGAETEDDWVHVLERIAEWERKQEEEHGPIEVVEEPL</sequence>
<protein>
    <submittedName>
        <fullName evidence="6">FAD/NAD P-binding domain-containing protein</fullName>
    </submittedName>
</protein>
<dbReference type="SUPFAM" id="SSF51905">
    <property type="entry name" value="FAD/NAD(P)-binding domain"/>
    <property type="match status" value="1"/>
</dbReference>
<dbReference type="InterPro" id="IPR036188">
    <property type="entry name" value="FAD/NAD-bd_sf"/>
</dbReference>
<dbReference type="InterPro" id="IPR020946">
    <property type="entry name" value="Flavin_mOase-like"/>
</dbReference>
<dbReference type="Pfam" id="PF00743">
    <property type="entry name" value="FMO-like"/>
    <property type="match status" value="1"/>
</dbReference>
<dbReference type="GO" id="GO:0050661">
    <property type="term" value="F:NADP binding"/>
    <property type="evidence" value="ECO:0007669"/>
    <property type="project" value="InterPro"/>
</dbReference>
<dbReference type="HOGENOM" id="CLU_006909_5_1_1"/>
<keyword evidence="3" id="KW-0274">FAD</keyword>
<name>S7Q435_GLOTA</name>